<accession>A0ABM7X296</accession>
<feature type="signal peptide" evidence="1">
    <location>
        <begin position="1"/>
        <end position="23"/>
    </location>
</feature>
<organism evidence="2 3">
    <name type="scientific">Anaeromyxobacter oryzae</name>
    <dbReference type="NCBI Taxonomy" id="2918170"/>
    <lineage>
        <taxon>Bacteria</taxon>
        <taxon>Pseudomonadati</taxon>
        <taxon>Myxococcota</taxon>
        <taxon>Myxococcia</taxon>
        <taxon>Myxococcales</taxon>
        <taxon>Cystobacterineae</taxon>
        <taxon>Anaeromyxobacteraceae</taxon>
        <taxon>Anaeromyxobacter</taxon>
    </lineage>
</organism>
<dbReference type="EMBL" id="AP025591">
    <property type="protein sequence ID" value="BDG05911.1"/>
    <property type="molecule type" value="Genomic_DNA"/>
</dbReference>
<evidence type="ECO:0000313" key="2">
    <source>
        <dbReference type="EMBL" id="BDG05911.1"/>
    </source>
</evidence>
<dbReference type="RefSeq" id="WP_248355107.1">
    <property type="nucleotide sequence ID" value="NZ_AP025591.1"/>
</dbReference>
<proteinExistence type="predicted"/>
<dbReference type="InterPro" id="IPR036280">
    <property type="entry name" value="Multihaem_cyt_sf"/>
</dbReference>
<evidence type="ECO:0000256" key="1">
    <source>
        <dbReference type="SAM" id="SignalP"/>
    </source>
</evidence>
<keyword evidence="1" id="KW-0732">Signal</keyword>
<evidence type="ECO:0000313" key="3">
    <source>
        <dbReference type="Proteomes" id="UP001162891"/>
    </source>
</evidence>
<protein>
    <submittedName>
        <fullName evidence="2">Uncharacterized protein</fullName>
    </submittedName>
</protein>
<keyword evidence="3" id="KW-1185">Reference proteome</keyword>
<reference evidence="3" key="1">
    <citation type="journal article" date="2022" name="Int. J. Syst. Evol. Microbiol.">
        <title>Anaeromyxobacter oryzae sp. nov., Anaeromyxobacter diazotrophicus sp. nov. and Anaeromyxobacter paludicola sp. nov., isolated from paddy soils.</title>
        <authorList>
            <person name="Itoh H."/>
            <person name="Xu Z."/>
            <person name="Mise K."/>
            <person name="Masuda Y."/>
            <person name="Ushijima N."/>
            <person name="Hayakawa C."/>
            <person name="Shiratori Y."/>
            <person name="Senoo K."/>
        </authorList>
    </citation>
    <scope>NUCLEOTIDE SEQUENCE [LARGE SCALE GENOMIC DNA]</scope>
    <source>
        <strain evidence="3">Red232</strain>
    </source>
</reference>
<dbReference type="Proteomes" id="UP001162891">
    <property type="component" value="Chromosome"/>
</dbReference>
<dbReference type="SUPFAM" id="SSF48695">
    <property type="entry name" value="Multiheme cytochromes"/>
    <property type="match status" value="1"/>
</dbReference>
<sequence length="123" mass="12421">MRGARRLGFVAAVAAGMGLPARAAGPCLLEARGFSRQRCVTAECLSCHDGSAAPIRTGHPVDVAYGASWLARRAALRAAPAPGLVLTDGRLTCATCHDGGSREPHHLASPPGAAGLCGGCHAK</sequence>
<feature type="chain" id="PRO_5045036856" evidence="1">
    <location>
        <begin position="24"/>
        <end position="123"/>
    </location>
</feature>
<name>A0ABM7X296_9BACT</name>
<gene>
    <name evidence="2" type="ORF">AMOR_49070</name>
</gene>